<dbReference type="GO" id="GO:0009246">
    <property type="term" value="P:enterobacterial common antigen biosynthetic process"/>
    <property type="evidence" value="ECO:0007669"/>
    <property type="project" value="InterPro"/>
</dbReference>
<comment type="subcellular location">
    <subcellularLocation>
        <location evidence="1">Cell membrane</location>
        <topology evidence="1">Multi-pass membrane protein</topology>
    </subcellularLocation>
</comment>
<reference evidence="8" key="1">
    <citation type="submission" date="2018-09" db="EMBL/GenBank/DDBJ databases">
        <authorList>
            <person name="Zhu H."/>
        </authorList>
    </citation>
    <scope>NUCLEOTIDE SEQUENCE [LARGE SCALE GENOMIC DNA]</scope>
    <source>
        <strain evidence="8">K2W31S-8</strain>
    </source>
</reference>
<evidence type="ECO:0000256" key="5">
    <source>
        <dbReference type="ARBA" id="ARBA00023136"/>
    </source>
</evidence>
<dbReference type="Proteomes" id="UP000265560">
    <property type="component" value="Chromosome"/>
</dbReference>
<feature type="transmembrane region" description="Helical" evidence="6">
    <location>
        <begin position="391"/>
        <end position="413"/>
    </location>
</feature>
<evidence type="ECO:0000256" key="2">
    <source>
        <dbReference type="ARBA" id="ARBA00022475"/>
    </source>
</evidence>
<dbReference type="AlphaFoldDB" id="A0A385Z5Q1"/>
<proteinExistence type="predicted"/>
<feature type="transmembrane region" description="Helical" evidence="6">
    <location>
        <begin position="148"/>
        <end position="167"/>
    </location>
</feature>
<feature type="transmembrane region" description="Helical" evidence="6">
    <location>
        <begin position="40"/>
        <end position="63"/>
    </location>
</feature>
<evidence type="ECO:0000313" key="8">
    <source>
        <dbReference type="Proteomes" id="UP000265560"/>
    </source>
</evidence>
<dbReference type="PANTHER" id="PTHR30250">
    <property type="entry name" value="PST FAMILY PREDICTED COLANIC ACID TRANSPORTER"/>
    <property type="match status" value="1"/>
</dbReference>
<name>A0A385Z5Q1_9PSED</name>
<evidence type="ECO:0000313" key="7">
    <source>
        <dbReference type="EMBL" id="AYC33293.1"/>
    </source>
</evidence>
<dbReference type="Pfam" id="PF01943">
    <property type="entry name" value="Polysacc_synt"/>
    <property type="match status" value="1"/>
</dbReference>
<evidence type="ECO:0000256" key="4">
    <source>
        <dbReference type="ARBA" id="ARBA00022989"/>
    </source>
</evidence>
<evidence type="ECO:0000256" key="6">
    <source>
        <dbReference type="SAM" id="Phobius"/>
    </source>
</evidence>
<keyword evidence="8" id="KW-1185">Reference proteome</keyword>
<dbReference type="InterPro" id="IPR002797">
    <property type="entry name" value="Polysacc_synth"/>
</dbReference>
<feature type="transmembrane region" description="Helical" evidence="6">
    <location>
        <begin position="257"/>
        <end position="279"/>
    </location>
</feature>
<keyword evidence="5 6" id="KW-0472">Membrane</keyword>
<evidence type="ECO:0000256" key="1">
    <source>
        <dbReference type="ARBA" id="ARBA00004651"/>
    </source>
</evidence>
<dbReference type="KEGG" id="pcav:D3880_13445"/>
<protein>
    <submittedName>
        <fullName evidence="7">O-antigen translocase</fullName>
    </submittedName>
</protein>
<dbReference type="EMBL" id="CP032419">
    <property type="protein sequence ID" value="AYC33293.1"/>
    <property type="molecule type" value="Genomic_DNA"/>
</dbReference>
<keyword evidence="3 6" id="KW-0812">Transmembrane</keyword>
<gene>
    <name evidence="7" type="ORF">D3880_13445</name>
</gene>
<feature type="transmembrane region" description="Helical" evidence="6">
    <location>
        <begin position="361"/>
        <end position="379"/>
    </location>
</feature>
<dbReference type="InterPro" id="IPR050833">
    <property type="entry name" value="Poly_Biosynth_Transport"/>
</dbReference>
<evidence type="ECO:0000256" key="3">
    <source>
        <dbReference type="ARBA" id="ARBA00022692"/>
    </source>
</evidence>
<dbReference type="InterPro" id="IPR044550">
    <property type="entry name" value="WzxE"/>
</dbReference>
<keyword evidence="4 6" id="KW-1133">Transmembrane helix</keyword>
<keyword evidence="2" id="KW-1003">Cell membrane</keyword>
<organism evidence="7 8">
    <name type="scientific">Pseudomonas cavernae</name>
    <dbReference type="NCBI Taxonomy" id="2320867"/>
    <lineage>
        <taxon>Bacteria</taxon>
        <taxon>Pseudomonadati</taxon>
        <taxon>Pseudomonadota</taxon>
        <taxon>Gammaproteobacteria</taxon>
        <taxon>Pseudomonadales</taxon>
        <taxon>Pseudomonadaceae</taxon>
        <taxon>Pseudomonas</taxon>
    </lineage>
</organism>
<feature type="transmembrane region" description="Helical" evidence="6">
    <location>
        <begin position="332"/>
        <end position="354"/>
    </location>
</feature>
<feature type="transmembrane region" description="Helical" evidence="6">
    <location>
        <begin position="75"/>
        <end position="103"/>
    </location>
</feature>
<sequence length="415" mass="46092">MRAIYSIALTSVAHLSKIVTGFILIKLVAMYLGVEGLGKLGNFMNAVALLYLLAGGGVINGVVKYVAEYNNRPRALLSFVSTAATYSFIVSVLIFLLVATFSARISSYVFGSSEYFPAIIFLACAQLGFAFSNMVIGVANGLRDTKTFAKIQILGNSIAFPFSWYLIAEYKLLGAILAIVFSYLLYVFPAFYLFVKSKFWGRIFFTGFKDKGFLKLFSYSLMVCAGAISFPLVEMLVREMIIRSYGYQAAGLWQASIRLSSAYLGFFTIFLAYYFVPLISAENNKNEIGRMVLKFLIFVSVIFLAGATVFYIRREFFIGLLLSHEFEPLGDLIKYQLLGDFFKISAYVIGFVGVAKAALKLYLAAELFQGGAFLLTTWLSVQQGFGLEGVLVSYVITNFIYFILACAGIVIYVKR</sequence>
<feature type="transmembrane region" description="Helical" evidence="6">
    <location>
        <begin position="173"/>
        <end position="195"/>
    </location>
</feature>
<feature type="transmembrane region" description="Helical" evidence="6">
    <location>
        <begin position="12"/>
        <end position="34"/>
    </location>
</feature>
<feature type="transmembrane region" description="Helical" evidence="6">
    <location>
        <begin position="216"/>
        <end position="237"/>
    </location>
</feature>
<dbReference type="CDD" id="cd13125">
    <property type="entry name" value="MATE_like_10"/>
    <property type="match status" value="1"/>
</dbReference>
<dbReference type="OrthoDB" id="9769862at2"/>
<dbReference type="PANTHER" id="PTHR30250:SF30">
    <property type="entry name" value="LIPID III FLIPPASE"/>
    <property type="match status" value="1"/>
</dbReference>
<accession>A0A385Z5Q1</accession>
<dbReference type="GO" id="GO:0005886">
    <property type="term" value="C:plasma membrane"/>
    <property type="evidence" value="ECO:0007669"/>
    <property type="project" value="UniProtKB-SubCell"/>
</dbReference>
<feature type="transmembrane region" description="Helical" evidence="6">
    <location>
        <begin position="291"/>
        <end position="312"/>
    </location>
</feature>
<feature type="transmembrane region" description="Helical" evidence="6">
    <location>
        <begin position="115"/>
        <end position="136"/>
    </location>
</feature>